<evidence type="ECO:0000256" key="11">
    <source>
        <dbReference type="ARBA" id="ARBA00022833"/>
    </source>
</evidence>
<evidence type="ECO:0000313" key="17">
    <source>
        <dbReference type="EMBL" id="EUB65024.1"/>
    </source>
</evidence>
<dbReference type="KEGG" id="egl:EGR_00293"/>
<gene>
    <name evidence="17" type="ORF">EGR_00293</name>
</gene>
<dbReference type="CTD" id="36336008"/>
<feature type="binding site" evidence="15">
    <location>
        <position position="66"/>
    </location>
    <ligand>
        <name>a divalent metal cation</name>
        <dbReference type="ChEBI" id="CHEBI:60240"/>
    </ligand>
</feature>
<accession>W6VE05</accession>
<dbReference type="GO" id="GO:0046872">
    <property type="term" value="F:metal ion binding"/>
    <property type="evidence" value="ECO:0007669"/>
    <property type="project" value="UniProtKB-KW"/>
</dbReference>
<dbReference type="OrthoDB" id="1927044at2759"/>
<feature type="active site" description="Proton acceptor" evidence="14">
    <location>
        <position position="66"/>
    </location>
</feature>
<keyword evidence="15" id="KW-0170">Cobalt</keyword>
<evidence type="ECO:0000313" key="18">
    <source>
        <dbReference type="Proteomes" id="UP000019149"/>
    </source>
</evidence>
<evidence type="ECO:0000256" key="1">
    <source>
        <dbReference type="ARBA" id="ARBA00001782"/>
    </source>
</evidence>
<dbReference type="InterPro" id="IPR000056">
    <property type="entry name" value="Ribul_P_3_epim-like"/>
</dbReference>
<feature type="binding site" evidence="16">
    <location>
        <begin position="175"/>
        <end position="178"/>
    </location>
    <ligand>
        <name>substrate</name>
    </ligand>
</feature>
<dbReference type="GeneID" id="36336008"/>
<dbReference type="OMA" id="CHLMIED"/>
<evidence type="ECO:0000256" key="9">
    <source>
        <dbReference type="ARBA" id="ARBA00013920"/>
    </source>
</evidence>
<feature type="binding site" evidence="16">
    <location>
        <position position="99"/>
    </location>
    <ligand>
        <name>substrate</name>
    </ligand>
</feature>
<evidence type="ECO:0000256" key="2">
    <source>
        <dbReference type="ARBA" id="ARBA00001936"/>
    </source>
</evidence>
<dbReference type="PROSITE" id="PS01086">
    <property type="entry name" value="RIBUL_P_3_EPIMER_2"/>
    <property type="match status" value="1"/>
</dbReference>
<feature type="binding site" evidence="16">
    <location>
        <position position="206"/>
    </location>
    <ligand>
        <name>substrate</name>
    </ligand>
</feature>
<dbReference type="InterPro" id="IPR013785">
    <property type="entry name" value="Aldolase_TIM"/>
</dbReference>
<dbReference type="PANTHER" id="PTHR11749">
    <property type="entry name" value="RIBULOSE-5-PHOSPHATE-3-EPIMERASE"/>
    <property type="match status" value="1"/>
</dbReference>
<dbReference type="Proteomes" id="UP000019149">
    <property type="component" value="Unassembled WGS sequence"/>
</dbReference>
<dbReference type="InterPro" id="IPR026019">
    <property type="entry name" value="Ribul_P_3_epim"/>
</dbReference>
<dbReference type="EC" id="5.1.3.1" evidence="8 13"/>
<dbReference type="AlphaFoldDB" id="W6VE05"/>
<evidence type="ECO:0000256" key="15">
    <source>
        <dbReference type="PIRSR" id="PIRSR001461-2"/>
    </source>
</evidence>
<dbReference type="GO" id="GO:0006098">
    <property type="term" value="P:pentose-phosphate shunt"/>
    <property type="evidence" value="ECO:0007669"/>
    <property type="project" value="InterPro"/>
</dbReference>
<dbReference type="STRING" id="6210.W6VE05"/>
<dbReference type="GO" id="GO:0004750">
    <property type="term" value="F:D-ribulose-phosphate 3-epimerase activity"/>
    <property type="evidence" value="ECO:0007669"/>
    <property type="project" value="UniProtKB-EC"/>
</dbReference>
<dbReference type="EMBL" id="APAU02000001">
    <property type="protein sequence ID" value="EUB65024.1"/>
    <property type="molecule type" value="Genomic_DNA"/>
</dbReference>
<comment type="cofactor">
    <cofactor evidence="3">
        <name>Co(2+)</name>
        <dbReference type="ChEBI" id="CHEBI:48828"/>
    </cofactor>
</comment>
<evidence type="ECO:0000256" key="7">
    <source>
        <dbReference type="ARBA" id="ARBA00009541"/>
    </source>
</evidence>
<feature type="binding site" evidence="16">
    <location>
        <position position="39"/>
    </location>
    <ligand>
        <name>substrate</name>
    </ligand>
</feature>
<comment type="catalytic activity">
    <reaction evidence="1 13">
        <text>D-ribulose 5-phosphate = D-xylulose 5-phosphate</text>
        <dbReference type="Rhea" id="RHEA:13677"/>
        <dbReference type="ChEBI" id="CHEBI:57737"/>
        <dbReference type="ChEBI" id="CHEBI:58121"/>
        <dbReference type="EC" id="5.1.3.1"/>
    </reaction>
</comment>
<sequence length="249" mass="27299">MVHSLHPDLLDLLFKVRGCENHGHGAHVPCSNQVWIGPSVLNGDLSSLADLSVKLIDSGADYLHLDVMDGHFVPNITFGHPVVSCLRPKLPSETFLDLHMMVSEPEKWIEGMRQAGATQYTFHLEATDDVKQCIRKIREADMKVGLGIKPKTVVEEVFPYVDLVDMILVMTVEPGFGGQAFMADMMSKVKALREKYQDLNIEVDGGVGPKTIRECIKNGANMIVSGSAVTSADDPAAVIRSMRSTVVEL</sequence>
<keyword evidence="12 13" id="KW-0413">Isomerase</keyword>
<dbReference type="PROSITE" id="PS01085">
    <property type="entry name" value="RIBUL_P_3_EPIMER_1"/>
    <property type="match status" value="1"/>
</dbReference>
<evidence type="ECO:0000256" key="3">
    <source>
        <dbReference type="ARBA" id="ARBA00001941"/>
    </source>
</evidence>
<dbReference type="Gene3D" id="3.20.20.70">
    <property type="entry name" value="Aldolase class I"/>
    <property type="match status" value="1"/>
</dbReference>
<dbReference type="GO" id="GO:0005975">
    <property type="term" value="P:carbohydrate metabolic process"/>
    <property type="evidence" value="ECO:0007669"/>
    <property type="project" value="InterPro"/>
</dbReference>
<dbReference type="CDD" id="cd00429">
    <property type="entry name" value="RPE"/>
    <property type="match status" value="1"/>
</dbReference>
<evidence type="ECO:0000256" key="14">
    <source>
        <dbReference type="PIRSR" id="PIRSR001461-1"/>
    </source>
</evidence>
<comment type="similarity">
    <text evidence="7 13">Belongs to the ribulose-phosphate 3-epimerase family.</text>
</comment>
<feature type="active site" description="Proton donor" evidence="14">
    <location>
        <position position="204"/>
    </location>
</feature>
<protein>
    <recommendedName>
        <fullName evidence="9 13">Ribulose-phosphate 3-epimerase</fullName>
        <ecNumber evidence="8 13">5.1.3.1</ecNumber>
    </recommendedName>
</protein>
<feature type="binding site" evidence="15">
    <location>
        <position position="64"/>
    </location>
    <ligand>
        <name>a divalent metal cation</name>
        <dbReference type="ChEBI" id="CHEBI:60240"/>
    </ligand>
</feature>
<keyword evidence="15" id="KW-0464">Manganese</keyword>
<dbReference type="NCBIfam" id="NF004076">
    <property type="entry name" value="PRK05581.1-4"/>
    <property type="match status" value="1"/>
</dbReference>
<dbReference type="FunFam" id="3.20.20.70:FF:000074">
    <property type="entry name" value="Ribulose-phosphate 3-epimerase"/>
    <property type="match status" value="1"/>
</dbReference>
<evidence type="ECO:0000256" key="12">
    <source>
        <dbReference type="ARBA" id="ARBA00023235"/>
    </source>
</evidence>
<keyword evidence="10 15" id="KW-0479">Metal-binding</keyword>
<feature type="binding site" evidence="15">
    <location>
        <position position="204"/>
    </location>
    <ligand>
        <name>a divalent metal cation</name>
        <dbReference type="ChEBI" id="CHEBI:60240"/>
    </ligand>
</feature>
<comment type="cofactor">
    <cofactor evidence="2">
        <name>Mn(2+)</name>
        <dbReference type="ChEBI" id="CHEBI:29035"/>
    </cofactor>
</comment>
<dbReference type="Pfam" id="PF00834">
    <property type="entry name" value="Ribul_P_3_epim"/>
    <property type="match status" value="1"/>
</dbReference>
<evidence type="ECO:0000256" key="10">
    <source>
        <dbReference type="ARBA" id="ARBA00022723"/>
    </source>
</evidence>
<dbReference type="InterPro" id="IPR011060">
    <property type="entry name" value="RibuloseP-bd_barrel"/>
</dbReference>
<dbReference type="NCBIfam" id="TIGR01163">
    <property type="entry name" value="rpe"/>
    <property type="match status" value="1"/>
</dbReference>
<feature type="binding site" evidence="15">
    <location>
        <position position="99"/>
    </location>
    <ligand>
        <name>a divalent metal cation</name>
        <dbReference type="ChEBI" id="CHEBI:60240"/>
    </ligand>
</feature>
<keyword evidence="18" id="KW-1185">Reference proteome</keyword>
<evidence type="ECO:0000256" key="6">
    <source>
        <dbReference type="ARBA" id="ARBA00005016"/>
    </source>
</evidence>
<dbReference type="PIRSF" id="PIRSF001461">
    <property type="entry name" value="RPE"/>
    <property type="match status" value="1"/>
</dbReference>
<feature type="binding site" evidence="16">
    <location>
        <begin position="226"/>
        <end position="227"/>
    </location>
    <ligand>
        <name>substrate</name>
    </ligand>
</feature>
<dbReference type="SUPFAM" id="SSF51366">
    <property type="entry name" value="Ribulose-phoshate binding barrel"/>
    <property type="match status" value="1"/>
</dbReference>
<evidence type="ECO:0000256" key="4">
    <source>
        <dbReference type="ARBA" id="ARBA00001947"/>
    </source>
</evidence>
<reference evidence="17 18" key="1">
    <citation type="journal article" date="2013" name="Nat. Genet.">
        <title>The genome of the hydatid tapeworm Echinococcus granulosus.</title>
        <authorList>
            <person name="Zheng H."/>
            <person name="Zhang W."/>
            <person name="Zhang L."/>
            <person name="Zhang Z."/>
            <person name="Li J."/>
            <person name="Lu G."/>
            <person name="Zhu Y."/>
            <person name="Wang Y."/>
            <person name="Huang Y."/>
            <person name="Liu J."/>
            <person name="Kang H."/>
            <person name="Chen J."/>
            <person name="Wang L."/>
            <person name="Chen A."/>
            <person name="Yu S."/>
            <person name="Gao Z."/>
            <person name="Jin L."/>
            <person name="Gu W."/>
            <person name="Wang Z."/>
            <person name="Zhao L."/>
            <person name="Shi B."/>
            <person name="Wen H."/>
            <person name="Lin R."/>
            <person name="Jones M.K."/>
            <person name="Brejova B."/>
            <person name="Vinar T."/>
            <person name="Zhao G."/>
            <person name="McManus D.P."/>
            <person name="Chen Z."/>
            <person name="Zhou Y."/>
            <person name="Wang S."/>
        </authorList>
    </citation>
    <scope>NUCLEOTIDE SEQUENCE [LARGE SCALE GENOMIC DNA]</scope>
</reference>
<evidence type="ECO:0000256" key="13">
    <source>
        <dbReference type="PIRNR" id="PIRNR001461"/>
    </source>
</evidence>
<evidence type="ECO:0000256" key="8">
    <source>
        <dbReference type="ARBA" id="ARBA00013188"/>
    </source>
</evidence>
<keyword evidence="11 15" id="KW-0862">Zinc</keyword>
<keyword evidence="13" id="KW-0119">Carbohydrate metabolism</keyword>
<comment type="cofactor">
    <cofactor evidence="5">
        <name>Fe(2+)</name>
        <dbReference type="ChEBI" id="CHEBI:29033"/>
    </cofactor>
</comment>
<comment type="pathway">
    <text evidence="6">Carbohydrate degradation; pentose phosphate pathway; D-xylulose 5-phosphate from D-ribulose 5-phosphate (non-oxidative stage): step 1/1.</text>
</comment>
<organism evidence="17 18">
    <name type="scientific">Echinococcus granulosus</name>
    <name type="common">Hydatid tapeworm</name>
    <dbReference type="NCBI Taxonomy" id="6210"/>
    <lineage>
        <taxon>Eukaryota</taxon>
        <taxon>Metazoa</taxon>
        <taxon>Spiralia</taxon>
        <taxon>Lophotrochozoa</taxon>
        <taxon>Platyhelminthes</taxon>
        <taxon>Cestoda</taxon>
        <taxon>Eucestoda</taxon>
        <taxon>Cyclophyllidea</taxon>
        <taxon>Taeniidae</taxon>
        <taxon>Echinococcus</taxon>
        <taxon>Echinococcus granulosus group</taxon>
    </lineage>
</organism>
<dbReference type="HAMAP" id="MF_02227">
    <property type="entry name" value="RPE"/>
    <property type="match status" value="1"/>
</dbReference>
<name>W6VE05_ECHGR</name>
<proteinExistence type="inferred from homology"/>
<comment type="caution">
    <text evidence="17">The sequence shown here is derived from an EMBL/GenBank/DDBJ whole genome shotgun (WGS) entry which is preliminary data.</text>
</comment>
<evidence type="ECO:0000256" key="16">
    <source>
        <dbReference type="PIRSR" id="PIRSR001461-3"/>
    </source>
</evidence>
<dbReference type="RefSeq" id="XP_024356220.1">
    <property type="nucleotide sequence ID" value="XM_024489542.1"/>
</dbReference>
<evidence type="ECO:0000256" key="5">
    <source>
        <dbReference type="ARBA" id="ARBA00001954"/>
    </source>
</evidence>
<comment type="cofactor">
    <cofactor evidence="15">
        <name>a divalent metal cation</name>
        <dbReference type="ChEBI" id="CHEBI:60240"/>
    </cofactor>
    <text evidence="15">Binds 1 divalent metal cation per subunit.</text>
</comment>
<comment type="cofactor">
    <cofactor evidence="4">
        <name>Zn(2+)</name>
        <dbReference type="ChEBI" id="CHEBI:29105"/>
    </cofactor>
</comment>